<keyword evidence="5" id="KW-0812">Transmembrane</keyword>
<comment type="catalytic activity">
    <reaction evidence="13">
        <text>a 1,2-diacyl-sn-glycerol + H2O = a 2-acylglycerol + a fatty acid + H(+)</text>
        <dbReference type="Rhea" id="RHEA:33275"/>
        <dbReference type="ChEBI" id="CHEBI:15377"/>
        <dbReference type="ChEBI" id="CHEBI:15378"/>
        <dbReference type="ChEBI" id="CHEBI:17389"/>
        <dbReference type="ChEBI" id="CHEBI:17815"/>
        <dbReference type="ChEBI" id="CHEBI:28868"/>
        <dbReference type="EC" id="3.1.1.116"/>
    </reaction>
    <physiologicalReaction direction="left-to-right" evidence="13">
        <dbReference type="Rhea" id="RHEA:33276"/>
    </physiologicalReaction>
</comment>
<evidence type="ECO:0000256" key="9">
    <source>
        <dbReference type="ARBA" id="ARBA00022963"/>
    </source>
</evidence>
<feature type="domain" description="Fungal lipase-type" evidence="15">
    <location>
        <begin position="245"/>
        <end position="370"/>
    </location>
</feature>
<name>A0A9W8ITY3_9AGAR</name>
<keyword evidence="7" id="KW-0378">Hydrolase</keyword>
<evidence type="ECO:0000256" key="4">
    <source>
        <dbReference type="ARBA" id="ARBA00022553"/>
    </source>
</evidence>
<keyword evidence="9" id="KW-0442">Lipid degradation</keyword>
<evidence type="ECO:0000256" key="14">
    <source>
        <dbReference type="ARBA" id="ARBA00026104"/>
    </source>
</evidence>
<evidence type="ECO:0000256" key="8">
    <source>
        <dbReference type="ARBA" id="ARBA00022837"/>
    </source>
</evidence>
<dbReference type="PANTHER" id="PTHR45792:SF8">
    <property type="entry name" value="DIACYLGLYCEROL LIPASE-ALPHA"/>
    <property type="match status" value="1"/>
</dbReference>
<dbReference type="CDD" id="cd00519">
    <property type="entry name" value="Lipase_3"/>
    <property type="match status" value="1"/>
</dbReference>
<dbReference type="PANTHER" id="PTHR45792">
    <property type="entry name" value="DIACYLGLYCEROL LIPASE HOMOLOG-RELATED"/>
    <property type="match status" value="1"/>
</dbReference>
<dbReference type="OrthoDB" id="438440at2759"/>
<dbReference type="Gene3D" id="3.40.50.1820">
    <property type="entry name" value="alpha/beta hydrolase"/>
    <property type="match status" value="1"/>
</dbReference>
<evidence type="ECO:0000256" key="2">
    <source>
        <dbReference type="ARBA" id="ARBA00004651"/>
    </source>
</evidence>
<evidence type="ECO:0000256" key="10">
    <source>
        <dbReference type="ARBA" id="ARBA00022989"/>
    </source>
</evidence>
<dbReference type="EMBL" id="JANBPK010001487">
    <property type="protein sequence ID" value="KAJ2922517.1"/>
    <property type="molecule type" value="Genomic_DNA"/>
</dbReference>
<evidence type="ECO:0000256" key="6">
    <source>
        <dbReference type="ARBA" id="ARBA00022723"/>
    </source>
</evidence>
<dbReference type="GO" id="GO:0005886">
    <property type="term" value="C:plasma membrane"/>
    <property type="evidence" value="ECO:0007669"/>
    <property type="project" value="UniProtKB-SubCell"/>
</dbReference>
<keyword evidence="11" id="KW-0443">Lipid metabolism</keyword>
<protein>
    <recommendedName>
        <fullName evidence="14">sn-1-specific diacylglycerol lipase</fullName>
        <ecNumber evidence="14">3.1.1.116</ecNumber>
    </recommendedName>
</protein>
<keyword evidence="3" id="KW-1003">Cell membrane</keyword>
<evidence type="ECO:0000256" key="1">
    <source>
        <dbReference type="ARBA" id="ARBA00001913"/>
    </source>
</evidence>
<comment type="cofactor">
    <cofactor evidence="1">
        <name>Ca(2+)</name>
        <dbReference type="ChEBI" id="CHEBI:29108"/>
    </cofactor>
</comment>
<evidence type="ECO:0000256" key="5">
    <source>
        <dbReference type="ARBA" id="ARBA00022692"/>
    </source>
</evidence>
<proteinExistence type="predicted"/>
<keyword evidence="10" id="KW-1133">Transmembrane helix</keyword>
<evidence type="ECO:0000259" key="15">
    <source>
        <dbReference type="Pfam" id="PF01764"/>
    </source>
</evidence>
<organism evidence="16 17">
    <name type="scientific">Candolleomyces eurysporus</name>
    <dbReference type="NCBI Taxonomy" id="2828524"/>
    <lineage>
        <taxon>Eukaryota</taxon>
        <taxon>Fungi</taxon>
        <taxon>Dikarya</taxon>
        <taxon>Basidiomycota</taxon>
        <taxon>Agaricomycotina</taxon>
        <taxon>Agaricomycetes</taxon>
        <taxon>Agaricomycetidae</taxon>
        <taxon>Agaricales</taxon>
        <taxon>Agaricineae</taxon>
        <taxon>Psathyrellaceae</taxon>
        <taxon>Candolleomyces</taxon>
    </lineage>
</organism>
<comment type="subcellular location">
    <subcellularLocation>
        <location evidence="2">Cell membrane</location>
        <topology evidence="2">Multi-pass membrane protein</topology>
    </subcellularLocation>
</comment>
<evidence type="ECO:0000313" key="17">
    <source>
        <dbReference type="Proteomes" id="UP001140091"/>
    </source>
</evidence>
<evidence type="ECO:0000256" key="13">
    <source>
        <dbReference type="ARBA" id="ARBA00024531"/>
    </source>
</evidence>
<dbReference type="GO" id="GO:0046340">
    <property type="term" value="P:diacylglycerol catabolic process"/>
    <property type="evidence" value="ECO:0007669"/>
    <property type="project" value="TreeGrafter"/>
</dbReference>
<dbReference type="GO" id="GO:0019369">
    <property type="term" value="P:arachidonate metabolic process"/>
    <property type="evidence" value="ECO:0007669"/>
    <property type="project" value="TreeGrafter"/>
</dbReference>
<keyword evidence="4" id="KW-0597">Phosphoprotein</keyword>
<dbReference type="GO" id="GO:0016298">
    <property type="term" value="F:lipase activity"/>
    <property type="evidence" value="ECO:0007669"/>
    <property type="project" value="TreeGrafter"/>
</dbReference>
<feature type="non-terminal residue" evidence="16">
    <location>
        <position position="1"/>
    </location>
</feature>
<dbReference type="GO" id="GO:0046872">
    <property type="term" value="F:metal ion binding"/>
    <property type="evidence" value="ECO:0007669"/>
    <property type="project" value="UniProtKB-KW"/>
</dbReference>
<evidence type="ECO:0000256" key="12">
    <source>
        <dbReference type="ARBA" id="ARBA00023136"/>
    </source>
</evidence>
<dbReference type="Pfam" id="PF01764">
    <property type="entry name" value="Lipase_3"/>
    <property type="match status" value="1"/>
</dbReference>
<dbReference type="InterPro" id="IPR002921">
    <property type="entry name" value="Fungal_lipase-type"/>
</dbReference>
<sequence>MAGEAVVEASEGGGLEGHAKTYEAQFAAQSRIRVTSDVIFSGEGGAQIITANIGEETSESERVYLRRTRSKTSMRSSVFSLSSFTPTIEDSEVEDLLPIPELKANLRRYSKLVLAGYGGASLLFFGVSPMQRYPSQQESSTQDEKTAEETKLATAIDESEAEAAGESTVQNTVEGDIFQQYSWWDILLGKHDQEIFENTLAAHPSEPSKKSKMTALNIKSRAVIGTQHLMPRFWVLTDYHRQEVVLVIRGTMSLNEIAADLTCEPDWFEPAKTPAPTEDDHRVPGQFRFPSKPAERAPGTRYHVHGGMLKLAKAMGDIGKPVQLAVMEALHCNPDFDLVLCGHSLGAGVAALLGMFIAVRKTLEANMQNCDMYPPGRVFWAVRDRDFHPSHQRYQDYAKAKLRLFEVLNVREVFSQIVFAQNMLSSHMPHQYDKVLHELL</sequence>
<dbReference type="SUPFAM" id="SSF53474">
    <property type="entry name" value="alpha/beta-Hydrolases"/>
    <property type="match status" value="1"/>
</dbReference>
<dbReference type="InterPro" id="IPR029058">
    <property type="entry name" value="AB_hydrolase_fold"/>
</dbReference>
<evidence type="ECO:0000256" key="3">
    <source>
        <dbReference type="ARBA" id="ARBA00022475"/>
    </source>
</evidence>
<dbReference type="AlphaFoldDB" id="A0A9W8ITY3"/>
<evidence type="ECO:0000313" key="16">
    <source>
        <dbReference type="EMBL" id="KAJ2922517.1"/>
    </source>
</evidence>
<reference evidence="16" key="1">
    <citation type="submission" date="2022-06" db="EMBL/GenBank/DDBJ databases">
        <title>Genome Sequence of Candolleomyces eurysporus.</title>
        <authorList>
            <person name="Buettner E."/>
        </authorList>
    </citation>
    <scope>NUCLEOTIDE SEQUENCE</scope>
    <source>
        <strain evidence="16">VTCC 930004</strain>
    </source>
</reference>
<dbReference type="EC" id="3.1.1.116" evidence="14"/>
<keyword evidence="6" id="KW-0479">Metal-binding</keyword>
<comment type="caution">
    <text evidence="16">The sequence shown here is derived from an EMBL/GenBank/DDBJ whole genome shotgun (WGS) entry which is preliminary data.</text>
</comment>
<evidence type="ECO:0000256" key="11">
    <source>
        <dbReference type="ARBA" id="ARBA00023098"/>
    </source>
</evidence>
<accession>A0A9W8ITY3</accession>
<gene>
    <name evidence="16" type="ORF">H1R20_g14578</name>
</gene>
<evidence type="ECO:0000256" key="7">
    <source>
        <dbReference type="ARBA" id="ARBA00022801"/>
    </source>
</evidence>
<keyword evidence="8" id="KW-0106">Calcium</keyword>
<keyword evidence="17" id="KW-1185">Reference proteome</keyword>
<dbReference type="Proteomes" id="UP001140091">
    <property type="component" value="Unassembled WGS sequence"/>
</dbReference>
<dbReference type="InterPro" id="IPR052214">
    <property type="entry name" value="DAG_Lipase-Related"/>
</dbReference>
<keyword evidence="12" id="KW-0472">Membrane</keyword>